<evidence type="ECO:0008006" key="5">
    <source>
        <dbReference type="Google" id="ProtNLM"/>
    </source>
</evidence>
<dbReference type="InterPro" id="IPR029057">
    <property type="entry name" value="PRTase-like"/>
</dbReference>
<dbReference type="EMBL" id="ACZL01000029">
    <property type="protein sequence ID" value="EHI55077.1"/>
    <property type="molecule type" value="Genomic_DNA"/>
</dbReference>
<gene>
    <name evidence="3" type="ORF">HMPREF9333_01697</name>
</gene>
<dbReference type="InterPro" id="IPR041688">
    <property type="entry name" value="PRTase_2"/>
</dbReference>
<evidence type="ECO:0000313" key="3">
    <source>
        <dbReference type="EMBL" id="EHI55077.1"/>
    </source>
</evidence>
<name>G5GJF7_9FIRM</name>
<organism evidence="3 4">
    <name type="scientific">Johnsonella ignava ATCC 51276</name>
    <dbReference type="NCBI Taxonomy" id="679200"/>
    <lineage>
        <taxon>Bacteria</taxon>
        <taxon>Bacillati</taxon>
        <taxon>Bacillota</taxon>
        <taxon>Clostridia</taxon>
        <taxon>Lachnospirales</taxon>
        <taxon>Lachnospiraceae</taxon>
        <taxon>Johnsonella</taxon>
    </lineage>
</organism>
<dbReference type="PIRSF" id="PIRSF020967">
    <property type="entry name" value="UCP020967"/>
    <property type="match status" value="1"/>
</dbReference>
<dbReference type="Gene3D" id="3.40.50.2020">
    <property type="match status" value="1"/>
</dbReference>
<accession>G5GJF7</accession>
<dbReference type="RefSeq" id="WP_005541473.1">
    <property type="nucleotide sequence ID" value="NZ_JH378835.1"/>
</dbReference>
<keyword evidence="4" id="KW-1185">Reference proteome</keyword>
<reference evidence="3 4" key="1">
    <citation type="submission" date="2011-08" db="EMBL/GenBank/DDBJ databases">
        <title>The Genome Sequence of Johnsonella ignava ATCC 51276.</title>
        <authorList>
            <consortium name="The Broad Institute Genome Sequencing Platform"/>
            <person name="Earl A."/>
            <person name="Ward D."/>
            <person name="Feldgarden M."/>
            <person name="Gevers D."/>
            <person name="Izard J."/>
            <person name="Blanton J.M."/>
            <person name="Baranova O.V."/>
            <person name="Dewhirst F.E."/>
            <person name="Young S.K."/>
            <person name="Zeng Q."/>
            <person name="Gargeya S."/>
            <person name="Fitzgerald M."/>
            <person name="Haas B."/>
            <person name="Abouelleil A."/>
            <person name="Alvarado L."/>
            <person name="Arachchi H.M."/>
            <person name="Berlin A."/>
            <person name="Brown A."/>
            <person name="Chapman S.B."/>
            <person name="Chen Z."/>
            <person name="Dunbar C."/>
            <person name="Freedman E."/>
            <person name="Gearin G."/>
            <person name="Gellesch M."/>
            <person name="Goldberg J."/>
            <person name="Griggs A."/>
            <person name="Gujja S."/>
            <person name="Heiman D."/>
            <person name="Howarth C."/>
            <person name="Larson L."/>
            <person name="Lui A."/>
            <person name="MacDonald P.J.P."/>
            <person name="Montmayeur A."/>
            <person name="Murphy C."/>
            <person name="Neiman D."/>
            <person name="Pearson M."/>
            <person name="Priest M."/>
            <person name="Roberts A."/>
            <person name="Saif S."/>
            <person name="Shea T."/>
            <person name="Shenoy N."/>
            <person name="Sisk P."/>
            <person name="Stolte C."/>
            <person name="Sykes S."/>
            <person name="Wortman J."/>
            <person name="Nusbaum C."/>
            <person name="Birren B."/>
        </authorList>
    </citation>
    <scope>NUCLEOTIDE SEQUENCE [LARGE SCALE GENOMIC DNA]</scope>
    <source>
        <strain evidence="3 4">ATCC 51276</strain>
    </source>
</reference>
<feature type="domain" description="TRSP" evidence="1">
    <location>
        <begin position="252"/>
        <end position="369"/>
    </location>
</feature>
<dbReference type="PATRIC" id="fig|679200.3.peg.1793"/>
<sequence length="383" mass="44142">MYSEHELVCIAKRDNNSKRSYLVVNRLQGKHIPVEASKAFLMFNELALQLKRTYKDEKLLVIGFAETATAIGSAISEVLDCFYIHTTREELPGVDFLYFSEDHSHAAQQKLAAGEIDRLEGCIDRVIFVEDEITTGNTILNIIKLLKKHYPWIRRYSAASILNGMNCKDLLTYESNKIQLHYLVKTDNSHYHTEAERCDAGGRYFICTDFNDVSDDNLNNDLNKVFKDYNFNEYKFNILPVNPRKLVHSRDYTAAVNLLWENIKKDIELSRFNTVLVLGTEEFMYPALFTAKKLEESGISTRCHSTTRSPINVSENADYPFHTRYELKSFYDSNRITYIYNIDKYDCVLIITDSSGNLQQGVKSLVQALAVNGITTIYMVRWC</sequence>
<protein>
    <recommendedName>
        <fullName evidence="5">Phosphoribosyltransferase domain-containing protein</fullName>
    </recommendedName>
</protein>
<dbReference type="AlphaFoldDB" id="G5GJF7"/>
<dbReference type="STRING" id="679200.HMPREF9333_01697"/>
<evidence type="ECO:0000259" key="2">
    <source>
        <dbReference type="Pfam" id="PF15609"/>
    </source>
</evidence>
<comment type="caution">
    <text evidence="3">The sequence shown here is derived from an EMBL/GenBank/DDBJ whole genome shotgun (WGS) entry which is preliminary data.</text>
</comment>
<dbReference type="Pfam" id="PF12500">
    <property type="entry name" value="TRSP"/>
    <property type="match status" value="1"/>
</dbReference>
<dbReference type="CDD" id="cd06223">
    <property type="entry name" value="PRTases_typeI"/>
    <property type="match status" value="1"/>
</dbReference>
<dbReference type="HOGENOM" id="CLU_048544_1_0_9"/>
<dbReference type="Pfam" id="PF15609">
    <property type="entry name" value="PRTase_2"/>
    <property type="match status" value="1"/>
</dbReference>
<dbReference type="InterPro" id="IPR011214">
    <property type="entry name" value="UCP020967"/>
</dbReference>
<dbReference type="InterPro" id="IPR000836">
    <property type="entry name" value="PRTase_dom"/>
</dbReference>
<dbReference type="SUPFAM" id="SSF53271">
    <property type="entry name" value="PRTase-like"/>
    <property type="match status" value="1"/>
</dbReference>
<evidence type="ECO:0000259" key="1">
    <source>
        <dbReference type="Pfam" id="PF12500"/>
    </source>
</evidence>
<dbReference type="InterPro" id="IPR022537">
    <property type="entry name" value="TRSP_dom"/>
</dbReference>
<evidence type="ECO:0000313" key="4">
    <source>
        <dbReference type="Proteomes" id="UP000003011"/>
    </source>
</evidence>
<feature type="domain" description="Orotate phosphoribosyltransferase-like" evidence="2">
    <location>
        <begin position="7"/>
        <end position="177"/>
    </location>
</feature>
<dbReference type="Proteomes" id="UP000003011">
    <property type="component" value="Unassembled WGS sequence"/>
</dbReference>
<dbReference type="eggNOG" id="COG0503">
    <property type="taxonomic scope" value="Bacteria"/>
</dbReference>
<proteinExistence type="predicted"/>